<dbReference type="PANTHER" id="PTHR34610:SF3">
    <property type="entry name" value="SSL7007 PROTEIN"/>
    <property type="match status" value="1"/>
</dbReference>
<organism evidence="2 3">
    <name type="scientific">Roseateles oligotrophus</name>
    <dbReference type="NCBI Taxonomy" id="1769250"/>
    <lineage>
        <taxon>Bacteria</taxon>
        <taxon>Pseudomonadati</taxon>
        <taxon>Pseudomonadota</taxon>
        <taxon>Betaproteobacteria</taxon>
        <taxon>Burkholderiales</taxon>
        <taxon>Sphaerotilaceae</taxon>
        <taxon>Roseateles</taxon>
    </lineage>
</organism>
<dbReference type="InterPro" id="IPR002850">
    <property type="entry name" value="PIN_toxin-like"/>
</dbReference>
<evidence type="ECO:0000313" key="3">
    <source>
        <dbReference type="Proteomes" id="UP000562027"/>
    </source>
</evidence>
<gene>
    <name evidence="2" type="ORF">HNP55_004775</name>
</gene>
<accession>A0A840LEV4</accession>
<protein>
    <submittedName>
        <fullName evidence="2">Putative PIN family toxin of toxin-antitoxin system</fullName>
    </submittedName>
</protein>
<dbReference type="Pfam" id="PF13470">
    <property type="entry name" value="PIN_3"/>
    <property type="match status" value="1"/>
</dbReference>
<comment type="caution">
    <text evidence="2">The sequence shown here is derived from an EMBL/GenBank/DDBJ whole genome shotgun (WGS) entry which is preliminary data.</text>
</comment>
<dbReference type="Proteomes" id="UP000562027">
    <property type="component" value="Unassembled WGS sequence"/>
</dbReference>
<keyword evidence="3" id="KW-1185">Reference proteome</keyword>
<dbReference type="InterPro" id="IPR029060">
    <property type="entry name" value="PIN-like_dom_sf"/>
</dbReference>
<evidence type="ECO:0000259" key="1">
    <source>
        <dbReference type="Pfam" id="PF13470"/>
    </source>
</evidence>
<name>A0A840LEV4_9BURK</name>
<dbReference type="NCBIfam" id="TIGR00305">
    <property type="entry name" value="putative toxin-antitoxin system toxin component, PIN family"/>
    <property type="match status" value="1"/>
</dbReference>
<proteinExistence type="predicted"/>
<reference evidence="2 3" key="1">
    <citation type="submission" date="2020-08" db="EMBL/GenBank/DDBJ databases">
        <title>Functional genomics of gut bacteria from endangered species of beetles.</title>
        <authorList>
            <person name="Carlos-Shanley C."/>
        </authorList>
    </citation>
    <scope>NUCLEOTIDE SEQUENCE [LARGE SCALE GENOMIC DNA]</scope>
    <source>
        <strain evidence="2 3">S00239</strain>
    </source>
</reference>
<evidence type="ECO:0000313" key="2">
    <source>
        <dbReference type="EMBL" id="MBB4846221.1"/>
    </source>
</evidence>
<dbReference type="PANTHER" id="PTHR34610">
    <property type="entry name" value="SSL7007 PROTEIN"/>
    <property type="match status" value="1"/>
</dbReference>
<dbReference type="RefSeq" id="WP_184304831.1">
    <property type="nucleotide sequence ID" value="NZ_JACHLP010000017.1"/>
</dbReference>
<sequence>MIPAPSPAANPAPLVVIDTQVVMDWLVFNDVRVQILVEAISNAQLRWVGQAAMLDEILHVLGRGVAASYAPNLEQVREGFAKHCQMVEQAPPRVIRLICRDPDDQMFIDLAVAAQARWLISRDRAVLALAKRARAFGVEILTPEAWTRQLLASRQATLAQI</sequence>
<dbReference type="EMBL" id="JACHLP010000017">
    <property type="protein sequence ID" value="MBB4846221.1"/>
    <property type="molecule type" value="Genomic_DNA"/>
</dbReference>
<dbReference type="AlphaFoldDB" id="A0A840LEV4"/>
<dbReference type="SUPFAM" id="SSF88723">
    <property type="entry name" value="PIN domain-like"/>
    <property type="match status" value="1"/>
</dbReference>
<feature type="domain" description="PIN" evidence="1">
    <location>
        <begin position="15"/>
        <end position="125"/>
    </location>
</feature>
<dbReference type="InterPro" id="IPR002716">
    <property type="entry name" value="PIN_dom"/>
</dbReference>